<comment type="caution">
    <text evidence="1">The sequence shown here is derived from an EMBL/GenBank/DDBJ whole genome shotgun (WGS) entry which is preliminary data.</text>
</comment>
<reference evidence="1 2" key="1">
    <citation type="submission" date="2022-10" db="EMBL/GenBank/DDBJ databases">
        <title>Defluviimonas sp. nov., isolated from ocean surface water.</title>
        <authorList>
            <person name="He W."/>
            <person name="Wang L."/>
            <person name="Zhang D.-F."/>
        </authorList>
    </citation>
    <scope>NUCLEOTIDE SEQUENCE [LARGE SCALE GENOMIC DNA]</scope>
    <source>
        <strain evidence="1 2">WL0075</strain>
    </source>
</reference>
<proteinExistence type="predicted"/>
<name>A0ABT2Z2B9_9RHOB</name>
<dbReference type="RefSeq" id="WP_263721751.1">
    <property type="nucleotide sequence ID" value="NZ_JAOWLA010000009.1"/>
</dbReference>
<evidence type="ECO:0000313" key="1">
    <source>
        <dbReference type="EMBL" id="MCV2865233.1"/>
    </source>
</evidence>
<gene>
    <name evidence="1" type="ORF">OE647_10900</name>
</gene>
<organism evidence="1 2">
    <name type="scientific">Albidovulum sediminicola</name>
    <dbReference type="NCBI Taxonomy" id="2984331"/>
    <lineage>
        <taxon>Bacteria</taxon>
        <taxon>Pseudomonadati</taxon>
        <taxon>Pseudomonadota</taxon>
        <taxon>Alphaproteobacteria</taxon>
        <taxon>Rhodobacterales</taxon>
        <taxon>Paracoccaceae</taxon>
        <taxon>Albidovulum</taxon>
    </lineage>
</organism>
<protein>
    <submittedName>
        <fullName evidence="1">Uncharacterized protein</fullName>
    </submittedName>
</protein>
<sequence>MILDLEPERRHFPAADLGTLLERHGPVRVTAALAVALFRHLRRPRVITVDDLPPRLRRDVGLNWDPPRPRPWDLRL</sequence>
<keyword evidence="2" id="KW-1185">Reference proteome</keyword>
<dbReference type="EMBL" id="JAOWLA010000009">
    <property type="protein sequence ID" value="MCV2865233.1"/>
    <property type="molecule type" value="Genomic_DNA"/>
</dbReference>
<evidence type="ECO:0000313" key="2">
    <source>
        <dbReference type="Proteomes" id="UP001652503"/>
    </source>
</evidence>
<dbReference type="Proteomes" id="UP001652503">
    <property type="component" value="Unassembled WGS sequence"/>
</dbReference>
<accession>A0ABT2Z2B9</accession>